<keyword evidence="1" id="KW-0863">Zinc-finger</keyword>
<dbReference type="RefSeq" id="XP_020989704.1">
    <property type="nucleotide sequence ID" value="XM_021134045.1"/>
</dbReference>
<evidence type="ECO:0000256" key="1">
    <source>
        <dbReference type="PROSITE-ProRule" id="PRU00325"/>
    </source>
</evidence>
<dbReference type="Pfam" id="PF10551">
    <property type="entry name" value="MULE"/>
    <property type="match status" value="1"/>
</dbReference>
<dbReference type="GO" id="GO:0008270">
    <property type="term" value="F:zinc ion binding"/>
    <property type="evidence" value="ECO:0007669"/>
    <property type="project" value="UniProtKB-KW"/>
</dbReference>
<proteinExistence type="predicted"/>
<dbReference type="PROSITE" id="PS50966">
    <property type="entry name" value="ZF_SWIM"/>
    <property type="match status" value="1"/>
</dbReference>
<keyword evidence="1" id="KW-0479">Metal-binding</keyword>
<feature type="domain" description="SWIM-type" evidence="3">
    <location>
        <begin position="728"/>
        <end position="760"/>
    </location>
</feature>
<evidence type="ECO:0000259" key="3">
    <source>
        <dbReference type="PROSITE" id="PS50966"/>
    </source>
</evidence>
<evidence type="ECO:0000256" key="2">
    <source>
        <dbReference type="SAM" id="MobiDB-lite"/>
    </source>
</evidence>
<sequence length="870" mass="97935">MCGNCGKIHILTGCSEKLVNIILKVETGEKEKVENIKAAGVRDHNDTSQLQRCRDLKNSILQKLGVFGTKWVKKLFYKIPIAVVSTGVQYDTFVLAADEDIRVLFHCVRSFPEIRIHELFAKLEVGVDSSGASAPFHSSTAAGGASSSMPAVRPYLPPVGSPTFAADLERTVVVGSVQLENAEIFEPPDVVGTNGCQLPYMEGFGEPDRVENAMCDDDSEQEPVDIIRDSDDDTGANPHAQHGTSSSEDSGNTVGGSSTKFQIGQSFQNKDEVVLSVKDYSIRRGVEYRVIELDHLKYHEKCKQFGKGCTWLIRVALRARKGTWEVRRYNGPHTCLATSISSDHRQLDYHVICARILPLVRADAAVTVKVLQQATEADYGFRPSYRKAWMAKQKAVAQIYGDWEESYVELPRWMLGVQSTMAGIITVLKTSPIWLRGEVDESTVYFHRLFWTFPPCIEAFRHCKSLVSIDGTHLYGKYVGTLLLAIAQDGNSNIFPIAFALVEGENAESWSFFLSNLREHVTPQVGILVISDRHNGIKAVLEALETGWLPPRAFRAYCIRHVAANFALTFKGKDSRRMLVNDAYAKTEAEFYYWFDIMRTENPAMCEWANRMEYDKWTQHEDSGRRFGHMTTNISECVNSVLKGTQNLPVTSLVQSTYGRLAQLFVVWGQTAEAQLGSGNEFCQALAKAIDRNLRDSRCFTVTLYDRHQSEYTVAETTPTGRFSLGSYRVSLKDHRCDCGHFQALHYPCCHAIACCAYSHLNWASYVHEVYRMSEVFNVYKQDFVPPIPKGLWPPYAGPTIIPDPNMRRAKKSHPRATRIRGSMDQSLENQPKRCGLCRQAGHTRRNCDQRRHTTGGMRRCHYLVVLLVL</sequence>
<dbReference type="InterPro" id="IPR007527">
    <property type="entry name" value="Znf_SWIM"/>
</dbReference>
<evidence type="ECO:0000313" key="4">
    <source>
        <dbReference type="Proteomes" id="UP000515211"/>
    </source>
</evidence>
<dbReference type="GeneID" id="110276939"/>
<reference evidence="5" key="2">
    <citation type="submission" date="2025-08" db="UniProtKB">
        <authorList>
            <consortium name="RefSeq"/>
        </authorList>
    </citation>
    <scope>IDENTIFICATION</scope>
    <source>
        <tissue evidence="5">Whole plant</tissue>
    </source>
</reference>
<protein>
    <submittedName>
        <fullName evidence="5">Uncharacterized protein LOC110276939</fullName>
    </submittedName>
</protein>
<dbReference type="Proteomes" id="UP000515211">
    <property type="component" value="Chromosome 10"/>
</dbReference>
<keyword evidence="4" id="KW-1185">Reference proteome</keyword>
<dbReference type="Pfam" id="PF04434">
    <property type="entry name" value="SWIM"/>
    <property type="match status" value="1"/>
</dbReference>
<name>A0A6P5MYA6_ARADU</name>
<dbReference type="PANTHER" id="PTHR31973">
    <property type="entry name" value="POLYPROTEIN, PUTATIVE-RELATED"/>
    <property type="match status" value="1"/>
</dbReference>
<dbReference type="InterPro" id="IPR004332">
    <property type="entry name" value="Transposase_MuDR"/>
</dbReference>
<dbReference type="KEGG" id="adu:110276939"/>
<dbReference type="Pfam" id="PF03108">
    <property type="entry name" value="DBD_Tnp_Mut"/>
    <property type="match status" value="1"/>
</dbReference>
<reference evidence="4" key="1">
    <citation type="journal article" date="2016" name="Nat. Genet.">
        <title>The genome sequences of Arachis duranensis and Arachis ipaensis, the diploid ancestors of cultivated peanut.</title>
        <authorList>
            <person name="Bertioli D.J."/>
            <person name="Cannon S.B."/>
            <person name="Froenicke L."/>
            <person name="Huang G."/>
            <person name="Farmer A.D."/>
            <person name="Cannon E.K."/>
            <person name="Liu X."/>
            <person name="Gao D."/>
            <person name="Clevenger J."/>
            <person name="Dash S."/>
            <person name="Ren L."/>
            <person name="Moretzsohn M.C."/>
            <person name="Shirasawa K."/>
            <person name="Huang W."/>
            <person name="Vidigal B."/>
            <person name="Abernathy B."/>
            <person name="Chu Y."/>
            <person name="Niederhuth C.E."/>
            <person name="Umale P."/>
            <person name="Araujo A.C."/>
            <person name="Kozik A."/>
            <person name="Kim K.D."/>
            <person name="Burow M.D."/>
            <person name="Varshney R.K."/>
            <person name="Wang X."/>
            <person name="Zhang X."/>
            <person name="Barkley N."/>
            <person name="Guimaraes P.M."/>
            <person name="Isobe S."/>
            <person name="Guo B."/>
            <person name="Liao B."/>
            <person name="Stalker H.T."/>
            <person name="Schmitz R.J."/>
            <person name="Scheffler B.E."/>
            <person name="Leal-Bertioli S.C."/>
            <person name="Xun X."/>
            <person name="Jackson S.A."/>
            <person name="Michelmore R."/>
            <person name="Ozias-Akins P."/>
        </authorList>
    </citation>
    <scope>NUCLEOTIDE SEQUENCE [LARGE SCALE GENOMIC DNA]</scope>
    <source>
        <strain evidence="4">cv. V14167</strain>
    </source>
</reference>
<organism evidence="4 5">
    <name type="scientific">Arachis duranensis</name>
    <name type="common">Wild peanut</name>
    <dbReference type="NCBI Taxonomy" id="130453"/>
    <lineage>
        <taxon>Eukaryota</taxon>
        <taxon>Viridiplantae</taxon>
        <taxon>Streptophyta</taxon>
        <taxon>Embryophyta</taxon>
        <taxon>Tracheophyta</taxon>
        <taxon>Spermatophyta</taxon>
        <taxon>Magnoliopsida</taxon>
        <taxon>eudicotyledons</taxon>
        <taxon>Gunneridae</taxon>
        <taxon>Pentapetalae</taxon>
        <taxon>rosids</taxon>
        <taxon>fabids</taxon>
        <taxon>Fabales</taxon>
        <taxon>Fabaceae</taxon>
        <taxon>Papilionoideae</taxon>
        <taxon>50 kb inversion clade</taxon>
        <taxon>dalbergioids sensu lato</taxon>
        <taxon>Dalbergieae</taxon>
        <taxon>Pterocarpus clade</taxon>
        <taxon>Arachis</taxon>
    </lineage>
</organism>
<keyword evidence="1" id="KW-0862">Zinc</keyword>
<dbReference type="InterPro" id="IPR018289">
    <property type="entry name" value="MULE_transposase_dom"/>
</dbReference>
<feature type="region of interest" description="Disordered" evidence="2">
    <location>
        <begin position="225"/>
        <end position="260"/>
    </location>
</feature>
<dbReference type="AlphaFoldDB" id="A0A6P5MYA6"/>
<dbReference type="PANTHER" id="PTHR31973:SF195">
    <property type="entry name" value="MUDR FAMILY TRANSPOSASE"/>
    <property type="match status" value="1"/>
</dbReference>
<gene>
    <name evidence="5" type="primary">LOC110276939</name>
</gene>
<feature type="compositionally biased region" description="Polar residues" evidence="2">
    <location>
        <begin position="242"/>
        <end position="260"/>
    </location>
</feature>
<accession>A0A6P5MYA6</accession>
<evidence type="ECO:0000313" key="5">
    <source>
        <dbReference type="RefSeq" id="XP_020989704.1"/>
    </source>
</evidence>